<dbReference type="EC" id="3.5.-.-" evidence="2"/>
<dbReference type="SUPFAM" id="SSF51338">
    <property type="entry name" value="Composite domain of metallo-dependent hydrolases"/>
    <property type="match status" value="1"/>
</dbReference>
<dbReference type="Gene3D" id="3.10.310.70">
    <property type="match status" value="1"/>
</dbReference>
<evidence type="ECO:0000313" key="3">
    <source>
        <dbReference type="Proteomes" id="UP001185737"/>
    </source>
</evidence>
<reference evidence="2 3" key="1">
    <citation type="submission" date="2023-10" db="EMBL/GenBank/DDBJ databases">
        <title>Development of a sustainable strategy for remediation of hydrocarbon-contaminated territories based on the waste exchange concept.</title>
        <authorList>
            <person name="Krivoruchko A."/>
        </authorList>
    </citation>
    <scope>NUCLEOTIDE SEQUENCE [LARGE SCALE GENOMIC DNA]</scope>
    <source>
        <strain evidence="2 3">IEGM 60</strain>
    </source>
</reference>
<dbReference type="PANTHER" id="PTHR22642:SF2">
    <property type="entry name" value="PROTEIN LONG AFTER FAR-RED 3"/>
    <property type="match status" value="1"/>
</dbReference>
<dbReference type="RefSeq" id="WP_317571148.1">
    <property type="nucleotide sequence ID" value="NZ_JAWLKA010000029.1"/>
</dbReference>
<organism evidence="2 3">
    <name type="scientific">Rhodococcus jostii</name>
    <dbReference type="NCBI Taxonomy" id="132919"/>
    <lineage>
        <taxon>Bacteria</taxon>
        <taxon>Bacillati</taxon>
        <taxon>Actinomycetota</taxon>
        <taxon>Actinomycetes</taxon>
        <taxon>Mycobacteriales</taxon>
        <taxon>Nocardiaceae</taxon>
        <taxon>Rhodococcus</taxon>
    </lineage>
</organism>
<dbReference type="GO" id="GO:0016787">
    <property type="term" value="F:hydrolase activity"/>
    <property type="evidence" value="ECO:0007669"/>
    <property type="project" value="UniProtKB-KW"/>
</dbReference>
<feature type="domain" description="Amidohydrolase 3" evidence="1">
    <location>
        <begin position="54"/>
        <end position="513"/>
    </location>
</feature>
<keyword evidence="3" id="KW-1185">Reference proteome</keyword>
<dbReference type="Gene3D" id="2.30.40.10">
    <property type="entry name" value="Urease, subunit C, domain 1"/>
    <property type="match status" value="1"/>
</dbReference>
<dbReference type="InterPro" id="IPR013108">
    <property type="entry name" value="Amidohydro_3"/>
</dbReference>
<dbReference type="InterPro" id="IPR032466">
    <property type="entry name" value="Metal_Hydrolase"/>
</dbReference>
<dbReference type="EMBL" id="JAWLKA010000029">
    <property type="protein sequence ID" value="MDV6285828.1"/>
    <property type="molecule type" value="Genomic_DNA"/>
</dbReference>
<dbReference type="PANTHER" id="PTHR22642">
    <property type="entry name" value="IMIDAZOLONEPROPIONASE"/>
    <property type="match status" value="1"/>
</dbReference>
<gene>
    <name evidence="2" type="ORF">R3Q59_35670</name>
</gene>
<dbReference type="Proteomes" id="UP001185737">
    <property type="component" value="Unassembled WGS sequence"/>
</dbReference>
<sequence>MAAHPILLVGAAVVGGPPGADALGVVDGRIVAVGAEADVRRQLPSGARTVHVPGGVIAPGLIDSHCHFEDASMEAYTVALANAGTVDDALHAIAEFARGRPDHEWIRGQVWNPLLQLRERCAPTRAELDAAAGGRPVLLPEAHGATASTAALHAAGLDPRGHDGRFDRAGLDFLLTIVPEWGDEERSDQLLTAMRSLNRHGITSVVSGATTPRDLGLLRTLADGGLSTVRVAAMVMPSGALNPDVPEDEWSRLLKDVPTERDRWLSVRGVKLQVDGGMTLGSAYTRTDYPSRPGYRGVCVTHPETLRSRVEAAHAQGLPVGVHVVGDAAIDLALDMLGGGDTGRAPDVLIHASLMTPDQITRAADTGVVVAAQVPFLWRNTPTIRGHFGAETTSRAVPFREWIDALGIRRVSAGTDHPVNDLDPFTNMYAMSERRDEAGADIGAAQRVTRAEAFALYTESGAAHTGESAHTGRLAEGMLADVVVLDRDPLTCSPEDLRETTVHLTVVDGAVVHDDRAQIAQ</sequence>
<proteinExistence type="predicted"/>
<keyword evidence="2" id="KW-0378">Hydrolase</keyword>
<evidence type="ECO:0000259" key="1">
    <source>
        <dbReference type="Pfam" id="PF07969"/>
    </source>
</evidence>
<dbReference type="SUPFAM" id="SSF51556">
    <property type="entry name" value="Metallo-dependent hydrolases"/>
    <property type="match status" value="1"/>
</dbReference>
<dbReference type="Pfam" id="PF07969">
    <property type="entry name" value="Amidohydro_3"/>
    <property type="match status" value="1"/>
</dbReference>
<accession>A0ABU4CQU5</accession>
<name>A0ABU4CQU5_RHOJO</name>
<dbReference type="Gene3D" id="3.20.20.140">
    <property type="entry name" value="Metal-dependent hydrolases"/>
    <property type="match status" value="1"/>
</dbReference>
<dbReference type="InterPro" id="IPR011059">
    <property type="entry name" value="Metal-dep_hydrolase_composite"/>
</dbReference>
<comment type="caution">
    <text evidence="2">The sequence shown here is derived from an EMBL/GenBank/DDBJ whole genome shotgun (WGS) entry which is preliminary data.</text>
</comment>
<protein>
    <submittedName>
        <fullName evidence="2">Amidohydrolase</fullName>
        <ecNumber evidence="2">3.5.-.-</ecNumber>
    </submittedName>
</protein>
<evidence type="ECO:0000313" key="2">
    <source>
        <dbReference type="EMBL" id="MDV6285828.1"/>
    </source>
</evidence>